<sequence length="1128" mass="125503">MLDSEAGARQVLHQVSEETCWSKACPSCRPAFQEGFELSACSAGCTCGWLCLPVHLAFGCCKGVCVGGIGKRPFSEWSWSYYIGLQIMKSLASNVPYRNLYAIQVLTDAPIPTPILPPDLTVREVCEGNVRGEWTEPTKLQTAKVVLYFHGGAFVLCRARTERMVVGNLVKALGGCRALNVDYPKPPDSPFPAAVENALEVWDWLLAQGIGPKDVVVSGDSAGGNLALSLLFRLQAKGAEMPAAAVLLSPWVEMLPFSSESWRDNVPYDYIGQKGMMEQFVAMYTSGASHSNPLVAPLHASTEQLRGLPPLWISVGGAEMLRSSIEGFAFRAHEAKGEVRLYVGPGMPHVYQLCFWAYRPPNASLLPRCCWSCRTLCPGFCTQQDPGPVWESMEQARYFVWTGKLGGVRMLKNAEVVITSPGCLEITAPNQPLLTLRFDTIQQAEYWAAQLRGAAQVLQTPRGPYSARGNSARGPYSRSRPGVDTGISFFPQGRKSSKDRSLQNTKLCDDWLCVLASIELTLRSDSEFLCISIDATLKVAMSIKGQASYRSSASVRNQACFGDDEALRRVLTVRGRTGAVLAMQLIKGEDAPEVALALQSALSEMARAQVRYVMSDSPSLKLLQALKAVFQNLSGLALDPVHLAIVYEYAQWRKRTPGSKLLILRELLHNVVQHAYAKRVINNLDSNVPVYTRVSFIEAVAAICALHSKEVDRKVTGMSKPVRQRSAKFLFIKRGGCMVWQSSTDKTSPFHGDMTKGRLCRVRAFIRHGDWLSLEPHFRFPCLLRCYIRMSYRLRNLKVLQVLLKPRQNVKHGAAVPPLGTDAKPFEMLTTLGGQQLQDFGQQLRQCYGLLPMEVAASNFRRTQQSAQFFLMGYSGLTASASPNAQNLERVLVRRKEDCVINSFDRYMQELMQRLRSIEAAENFAAQEEADGLPDVKEQLKSMPLFGADGHMPGRFSWLHAWDVLTCLRAHEELPKLETLHALMHLQPKAAQHVLWRFTKYYEDPEVLRMTAGDLLKEVSTQMDRCTQEDKPTQLMVYSGHDTTVMPVLKALSLWDGSWPPFAAEIRLELWKVTEGHSVDTWRVRAVGNQVGDGVALFCSLRDFQLRVQQVASGAGPILPPNLWCPEE</sequence>
<feature type="region of interest" description="Disordered" evidence="4">
    <location>
        <begin position="462"/>
        <end position="498"/>
    </location>
</feature>
<accession>A0A9P1FFV1</accession>
<proteinExistence type="inferred from homology"/>
<evidence type="ECO:0000313" key="8">
    <source>
        <dbReference type="EMBL" id="CAL4762781.1"/>
    </source>
</evidence>
<dbReference type="CDD" id="cd07061">
    <property type="entry name" value="HP_HAP_like"/>
    <property type="match status" value="1"/>
</dbReference>
<evidence type="ECO:0000313" key="6">
    <source>
        <dbReference type="EMBL" id="CAI3975469.1"/>
    </source>
</evidence>
<evidence type="ECO:0000259" key="5">
    <source>
        <dbReference type="Pfam" id="PF07859"/>
    </source>
</evidence>
<name>A0A9P1FFV1_9DINO</name>
<evidence type="ECO:0000313" key="9">
    <source>
        <dbReference type="Proteomes" id="UP001152797"/>
    </source>
</evidence>
<dbReference type="SUPFAM" id="SSF53254">
    <property type="entry name" value="Phosphoglycerate mutase-like"/>
    <property type="match status" value="1"/>
</dbReference>
<comment type="caution">
    <text evidence="6">The sequence shown here is derived from an EMBL/GenBank/DDBJ whole genome shotgun (WGS) entry which is preliminary data.</text>
</comment>
<feature type="domain" description="Alpha/beta hydrolase fold-3" evidence="5">
    <location>
        <begin position="146"/>
        <end position="352"/>
    </location>
</feature>
<dbReference type="AlphaFoldDB" id="A0A9P1FFV1"/>
<dbReference type="PROSITE" id="PS00778">
    <property type="entry name" value="HIS_ACID_PHOSPHAT_2"/>
    <property type="match status" value="1"/>
</dbReference>
<dbReference type="InterPro" id="IPR050300">
    <property type="entry name" value="GDXG_lipolytic_enzyme"/>
</dbReference>
<dbReference type="Proteomes" id="UP001152797">
    <property type="component" value="Unassembled WGS sequence"/>
</dbReference>
<dbReference type="Gene3D" id="3.40.50.1820">
    <property type="entry name" value="alpha/beta hydrolase"/>
    <property type="match status" value="1"/>
</dbReference>
<dbReference type="GO" id="GO:0016787">
    <property type="term" value="F:hydrolase activity"/>
    <property type="evidence" value="ECO:0007669"/>
    <property type="project" value="UniProtKB-KW"/>
</dbReference>
<dbReference type="EMBL" id="CAMXCT020000205">
    <property type="protein sequence ID" value="CAL1128844.1"/>
    <property type="molecule type" value="Genomic_DNA"/>
</dbReference>
<reference evidence="6" key="1">
    <citation type="submission" date="2022-10" db="EMBL/GenBank/DDBJ databases">
        <authorList>
            <person name="Chen Y."/>
            <person name="Dougan E. K."/>
            <person name="Chan C."/>
            <person name="Rhodes N."/>
            <person name="Thang M."/>
        </authorList>
    </citation>
    <scope>NUCLEOTIDE SEQUENCE</scope>
</reference>
<protein>
    <submittedName>
        <fullName evidence="8">Esterase</fullName>
    </submittedName>
</protein>
<dbReference type="PANTHER" id="PTHR48081:SF8">
    <property type="entry name" value="ALPHA_BETA HYDROLASE FOLD-3 DOMAIN-CONTAINING PROTEIN-RELATED"/>
    <property type="match status" value="1"/>
</dbReference>
<comment type="similarity">
    <text evidence="1">Belongs to the 'GDXG' lipolytic enzyme family.</text>
</comment>
<evidence type="ECO:0000256" key="1">
    <source>
        <dbReference type="ARBA" id="ARBA00010515"/>
    </source>
</evidence>
<evidence type="ECO:0000256" key="2">
    <source>
        <dbReference type="ARBA" id="ARBA00022801"/>
    </source>
</evidence>
<dbReference type="EMBL" id="CAMXCT030000205">
    <property type="protein sequence ID" value="CAL4762781.1"/>
    <property type="molecule type" value="Genomic_DNA"/>
</dbReference>
<evidence type="ECO:0000313" key="7">
    <source>
        <dbReference type="EMBL" id="CAL1128844.1"/>
    </source>
</evidence>
<feature type="active site" evidence="3">
    <location>
        <position position="221"/>
    </location>
</feature>
<dbReference type="Pfam" id="PF07859">
    <property type="entry name" value="Abhydrolase_3"/>
    <property type="match status" value="1"/>
</dbReference>
<dbReference type="InterPro" id="IPR029058">
    <property type="entry name" value="AB_hydrolase_fold"/>
</dbReference>
<keyword evidence="2" id="KW-0378">Hydrolase</keyword>
<dbReference type="OrthoDB" id="408631at2759"/>
<dbReference type="EMBL" id="CAMXCT010000205">
    <property type="protein sequence ID" value="CAI3975469.1"/>
    <property type="molecule type" value="Genomic_DNA"/>
</dbReference>
<dbReference type="PROSITE" id="PS01174">
    <property type="entry name" value="LIPASE_GDXG_SER"/>
    <property type="match status" value="1"/>
</dbReference>
<dbReference type="InterPro" id="IPR013094">
    <property type="entry name" value="AB_hydrolase_3"/>
</dbReference>
<dbReference type="Gene3D" id="3.40.50.1240">
    <property type="entry name" value="Phosphoglycerate mutase-like"/>
    <property type="match status" value="1"/>
</dbReference>
<dbReference type="SUPFAM" id="SSF53474">
    <property type="entry name" value="alpha/beta-Hydrolases"/>
    <property type="match status" value="1"/>
</dbReference>
<dbReference type="InterPro" id="IPR033379">
    <property type="entry name" value="Acid_Pase_AS"/>
</dbReference>
<dbReference type="InterPro" id="IPR000560">
    <property type="entry name" value="His_Pase_clade-2"/>
</dbReference>
<gene>
    <name evidence="6" type="ORF">C1SCF055_LOCUS3778</name>
</gene>
<reference evidence="7" key="2">
    <citation type="submission" date="2024-04" db="EMBL/GenBank/DDBJ databases">
        <authorList>
            <person name="Chen Y."/>
            <person name="Shah S."/>
            <person name="Dougan E. K."/>
            <person name="Thang M."/>
            <person name="Chan C."/>
        </authorList>
    </citation>
    <scope>NUCLEOTIDE SEQUENCE [LARGE SCALE GENOMIC DNA]</scope>
</reference>
<organism evidence="6">
    <name type="scientific">Cladocopium goreaui</name>
    <dbReference type="NCBI Taxonomy" id="2562237"/>
    <lineage>
        <taxon>Eukaryota</taxon>
        <taxon>Sar</taxon>
        <taxon>Alveolata</taxon>
        <taxon>Dinophyceae</taxon>
        <taxon>Suessiales</taxon>
        <taxon>Symbiodiniaceae</taxon>
        <taxon>Cladocopium</taxon>
    </lineage>
</organism>
<dbReference type="Pfam" id="PF00328">
    <property type="entry name" value="His_Phos_2"/>
    <property type="match status" value="1"/>
</dbReference>
<evidence type="ECO:0000256" key="3">
    <source>
        <dbReference type="PROSITE-ProRule" id="PRU10038"/>
    </source>
</evidence>
<dbReference type="PANTHER" id="PTHR48081">
    <property type="entry name" value="AB HYDROLASE SUPERFAMILY PROTEIN C4A8.06C"/>
    <property type="match status" value="1"/>
</dbReference>
<keyword evidence="9" id="KW-1185">Reference proteome</keyword>
<dbReference type="InterPro" id="IPR029033">
    <property type="entry name" value="His_PPase_superfam"/>
</dbReference>
<dbReference type="InterPro" id="IPR033140">
    <property type="entry name" value="Lipase_GDXG_put_SER_AS"/>
</dbReference>
<evidence type="ECO:0000256" key="4">
    <source>
        <dbReference type="SAM" id="MobiDB-lite"/>
    </source>
</evidence>